<dbReference type="PROSITE" id="PS50112">
    <property type="entry name" value="PAS"/>
    <property type="match status" value="1"/>
</dbReference>
<keyword evidence="2" id="KW-0472">Membrane</keyword>
<feature type="domain" description="PAS" evidence="3">
    <location>
        <begin position="504"/>
        <end position="555"/>
    </location>
</feature>
<dbReference type="PROSITE" id="PS51257">
    <property type="entry name" value="PROKAR_LIPOPROTEIN"/>
    <property type="match status" value="1"/>
</dbReference>
<gene>
    <name evidence="4" type="ORF">MYP_4881</name>
</gene>
<dbReference type="Pfam" id="PF13185">
    <property type="entry name" value="GAF_2"/>
    <property type="match status" value="1"/>
</dbReference>
<dbReference type="RefSeq" id="WP_052430475.1">
    <property type="nucleotide sequence ID" value="NZ_BBLT01000015.1"/>
</dbReference>
<dbReference type="AlphaFoldDB" id="A0A098LKX6"/>
<reference evidence="4 5" key="1">
    <citation type="submission" date="2014-09" db="EMBL/GenBank/DDBJ databases">
        <title>Sporocytophaga myxococcoides PG-01 genome sequencing.</title>
        <authorList>
            <person name="Liu L."/>
            <person name="Gao P.J."/>
            <person name="Chen G.J."/>
            <person name="Wang L.S."/>
        </authorList>
    </citation>
    <scope>NUCLEOTIDE SEQUENCE [LARGE SCALE GENOMIC DNA]</scope>
    <source>
        <strain evidence="4 5">PG-01</strain>
    </source>
</reference>
<dbReference type="eggNOG" id="COG5000">
    <property type="taxonomic scope" value="Bacteria"/>
</dbReference>
<keyword evidence="1" id="KW-0175">Coiled coil</keyword>
<dbReference type="Pfam" id="PF13426">
    <property type="entry name" value="PAS_9"/>
    <property type="match status" value="1"/>
</dbReference>
<evidence type="ECO:0000256" key="2">
    <source>
        <dbReference type="SAM" id="Phobius"/>
    </source>
</evidence>
<keyword evidence="2" id="KW-0812">Transmembrane</keyword>
<dbReference type="InterPro" id="IPR029016">
    <property type="entry name" value="GAF-like_dom_sf"/>
</dbReference>
<dbReference type="Gene3D" id="3.30.450.20">
    <property type="entry name" value="PAS domain"/>
    <property type="match status" value="1"/>
</dbReference>
<dbReference type="SUPFAM" id="SSF55781">
    <property type="entry name" value="GAF domain-like"/>
    <property type="match status" value="1"/>
</dbReference>
<keyword evidence="2" id="KW-1133">Transmembrane helix</keyword>
<sequence length="618" mass="70711">MSFGKKQGFILTLLISACLILYCTQKFYKETGQKINKLLSVSEKEQIILDYPINTTRNHFSDINKEFTETADEIRSTSFFINENLLNTISEIKSLNQDIKNTISTSKDNNILLSDIENTEELKSKFNILSSQLLEAYSHIQLSENILFVLFVITILFIISISLITYTSGIKKEINKITNTLDILAKGDISKIETIVPNEFKNIHIKINTIIENQANLASFAERIGDGNYQVHYDKLGDNDKIGIALLGMCDKLQKVNAEEKRRNWANEGFAKFSEILRNESNEKSLSDKLLVALIKYINANQGTIFLKYEEGDKYFLKLISSYAWDRMKYEDKEIEMGEGLIGQAAMEREYIYLTDIPENFIRITSGLGEALPSSVLIMPLCNNTDVLGVMEFAFFRNLEKYEIDFLEKIATSIATTLSSVKTNEQTLKLLRESRQMTQEMKLQEGELIKQAEELMSKEETLLRSMKELEAVKGTLSDKLEEAKEEMKQQIKEIEIEKLKNEGILEGCVDAVITFDKKGKIEFFNKASEELFGYRRIEVLGININELINLYLDENSGDYSAFYIEKNNFKKPINIRTEISVKSKTSGEIPALITLSKTVIEGKFYFTIFIQSIAVELF</sequence>
<dbReference type="SMART" id="SM00091">
    <property type="entry name" value="PAS"/>
    <property type="match status" value="1"/>
</dbReference>
<comment type="caution">
    <text evidence="4">The sequence shown here is derived from an EMBL/GenBank/DDBJ whole genome shotgun (WGS) entry which is preliminary data.</text>
</comment>
<evidence type="ECO:0000256" key="1">
    <source>
        <dbReference type="SAM" id="Coils"/>
    </source>
</evidence>
<protein>
    <recommendedName>
        <fullName evidence="3">PAS domain-containing protein</fullName>
    </recommendedName>
</protein>
<dbReference type="EMBL" id="BBLT01000015">
    <property type="protein sequence ID" value="GAL87651.1"/>
    <property type="molecule type" value="Genomic_DNA"/>
</dbReference>
<dbReference type="InterPro" id="IPR000014">
    <property type="entry name" value="PAS"/>
</dbReference>
<dbReference type="Proteomes" id="UP000030185">
    <property type="component" value="Unassembled WGS sequence"/>
</dbReference>
<dbReference type="NCBIfam" id="TIGR00229">
    <property type="entry name" value="sensory_box"/>
    <property type="match status" value="1"/>
</dbReference>
<dbReference type="InterPro" id="IPR003018">
    <property type="entry name" value="GAF"/>
</dbReference>
<dbReference type="OrthoDB" id="1120715at2"/>
<keyword evidence="5" id="KW-1185">Reference proteome</keyword>
<dbReference type="CDD" id="cd00130">
    <property type="entry name" value="PAS"/>
    <property type="match status" value="1"/>
</dbReference>
<feature type="transmembrane region" description="Helical" evidence="2">
    <location>
        <begin position="146"/>
        <end position="166"/>
    </location>
</feature>
<dbReference type="SMART" id="SM00065">
    <property type="entry name" value="GAF"/>
    <property type="match status" value="1"/>
</dbReference>
<organism evidence="4 5">
    <name type="scientific">Sporocytophaga myxococcoides</name>
    <dbReference type="NCBI Taxonomy" id="153721"/>
    <lineage>
        <taxon>Bacteria</taxon>
        <taxon>Pseudomonadati</taxon>
        <taxon>Bacteroidota</taxon>
        <taxon>Cytophagia</taxon>
        <taxon>Cytophagales</taxon>
        <taxon>Cytophagaceae</taxon>
        <taxon>Sporocytophaga</taxon>
    </lineage>
</organism>
<dbReference type="SUPFAM" id="SSF55785">
    <property type="entry name" value="PYP-like sensor domain (PAS domain)"/>
    <property type="match status" value="1"/>
</dbReference>
<accession>A0A098LKX6</accession>
<evidence type="ECO:0000313" key="4">
    <source>
        <dbReference type="EMBL" id="GAL87651.1"/>
    </source>
</evidence>
<dbReference type="Gene3D" id="3.30.450.40">
    <property type="match status" value="1"/>
</dbReference>
<name>A0A098LKX6_9BACT</name>
<proteinExistence type="predicted"/>
<dbReference type="eggNOG" id="COG2203">
    <property type="taxonomic scope" value="Bacteria"/>
</dbReference>
<feature type="coiled-coil region" evidence="1">
    <location>
        <begin position="449"/>
        <end position="502"/>
    </location>
</feature>
<evidence type="ECO:0000313" key="5">
    <source>
        <dbReference type="Proteomes" id="UP000030185"/>
    </source>
</evidence>
<dbReference type="STRING" id="153721.MYP_4881"/>
<evidence type="ECO:0000259" key="3">
    <source>
        <dbReference type="PROSITE" id="PS50112"/>
    </source>
</evidence>
<dbReference type="InterPro" id="IPR035965">
    <property type="entry name" value="PAS-like_dom_sf"/>
</dbReference>